<comment type="caution">
    <text evidence="2">The sequence shown here is derived from an EMBL/GenBank/DDBJ whole genome shotgun (WGS) entry which is preliminary data.</text>
</comment>
<dbReference type="InterPro" id="IPR025736">
    <property type="entry name" value="PucR_C-HTH_dom"/>
</dbReference>
<dbReference type="Proteomes" id="UP000650005">
    <property type="component" value="Unassembled WGS sequence"/>
</dbReference>
<evidence type="ECO:0000313" key="3">
    <source>
        <dbReference type="Proteomes" id="UP000650005"/>
    </source>
</evidence>
<dbReference type="InterPro" id="IPR042070">
    <property type="entry name" value="PucR_C-HTH_sf"/>
</dbReference>
<accession>A0ABS1FNW9</accession>
<organism evidence="2 3">
    <name type="scientific">Corynebacterium antarcticum</name>
    <dbReference type="NCBI Taxonomy" id="2800405"/>
    <lineage>
        <taxon>Bacteria</taxon>
        <taxon>Bacillati</taxon>
        <taxon>Actinomycetota</taxon>
        <taxon>Actinomycetes</taxon>
        <taxon>Mycobacteriales</taxon>
        <taxon>Corynebacteriaceae</taxon>
        <taxon>Corynebacterium</taxon>
    </lineage>
</organism>
<evidence type="ECO:0000313" key="2">
    <source>
        <dbReference type="EMBL" id="MBK1845114.1"/>
    </source>
</evidence>
<feature type="domain" description="PucR C-terminal helix-turn-helix" evidence="1">
    <location>
        <begin position="1"/>
        <end position="27"/>
    </location>
</feature>
<keyword evidence="3" id="KW-1185">Reference proteome</keyword>
<dbReference type="EMBL" id="JAENIP010000017">
    <property type="protein sequence ID" value="MBK1845114.1"/>
    <property type="molecule type" value="Genomic_DNA"/>
</dbReference>
<evidence type="ECO:0000259" key="1">
    <source>
        <dbReference type="Pfam" id="PF13556"/>
    </source>
</evidence>
<name>A0ABS1FNW9_9CORY</name>
<protein>
    <submittedName>
        <fullName evidence="2">Helix-turn-helix domain-containing protein</fullName>
    </submittedName>
</protein>
<gene>
    <name evidence="2" type="ORF">JIM95_11130</name>
</gene>
<dbReference type="Pfam" id="PF13556">
    <property type="entry name" value="HTH_30"/>
    <property type="match status" value="1"/>
</dbReference>
<reference evidence="2" key="1">
    <citation type="submission" date="2021-01" db="EMBL/GenBank/DDBJ databases">
        <title>Characterization of Corynebacterium spp. from penguins.</title>
        <authorList>
            <person name="Svec P."/>
        </authorList>
    </citation>
    <scope>NUCLEOTIDE SEQUENCE</scope>
    <source>
        <strain evidence="2">CCM 8835</strain>
    </source>
</reference>
<proteinExistence type="predicted"/>
<dbReference type="Gene3D" id="1.10.10.2840">
    <property type="entry name" value="PucR C-terminal helix-turn-helix domain"/>
    <property type="match status" value="1"/>
</dbReference>
<sequence>MHRHTVRTRLTRISEVTGVDRPDPVTCAEPLPVIVTRTGGE</sequence>